<protein>
    <submittedName>
        <fullName evidence="2">Uncharacterized protein</fullName>
    </submittedName>
</protein>
<sequence length="83" mass="8866">MDKRKRGAICMKHSEELVCFSVNKSPTAKAPKIPPLPSPLGKGAQVCLLEGGSLVEVGVFESGGSDLSDESNFSKEKPTYQNN</sequence>
<dbReference type="EMBL" id="QSRD01000037">
    <property type="protein sequence ID" value="RGL00527.1"/>
    <property type="molecule type" value="Genomic_DNA"/>
</dbReference>
<evidence type="ECO:0000256" key="1">
    <source>
        <dbReference type="SAM" id="MobiDB-lite"/>
    </source>
</evidence>
<dbReference type="AlphaFoldDB" id="A0A3E4QKC7"/>
<gene>
    <name evidence="2" type="ORF">DXC89_06135</name>
</gene>
<reference evidence="2 3" key="1">
    <citation type="submission" date="2018-08" db="EMBL/GenBank/DDBJ databases">
        <title>A genome reference for cultivated species of the human gut microbiota.</title>
        <authorList>
            <person name="Zou Y."/>
            <person name="Xue W."/>
            <person name="Luo G."/>
        </authorList>
    </citation>
    <scope>NUCLEOTIDE SEQUENCE [LARGE SCALE GENOMIC DNA]</scope>
    <source>
        <strain evidence="2 3">TF09-12</strain>
    </source>
</reference>
<name>A0A3E4QKC7_9BACT</name>
<evidence type="ECO:0000313" key="3">
    <source>
        <dbReference type="Proteomes" id="UP000260835"/>
    </source>
</evidence>
<organism evidence="2 3">
    <name type="scientific">Prevotella disiens</name>
    <dbReference type="NCBI Taxonomy" id="28130"/>
    <lineage>
        <taxon>Bacteria</taxon>
        <taxon>Pseudomonadati</taxon>
        <taxon>Bacteroidota</taxon>
        <taxon>Bacteroidia</taxon>
        <taxon>Bacteroidales</taxon>
        <taxon>Prevotellaceae</taxon>
        <taxon>Prevotella</taxon>
    </lineage>
</organism>
<evidence type="ECO:0000313" key="2">
    <source>
        <dbReference type="EMBL" id="RGL00527.1"/>
    </source>
</evidence>
<dbReference type="Proteomes" id="UP000260835">
    <property type="component" value="Unassembled WGS sequence"/>
</dbReference>
<feature type="compositionally biased region" description="Basic and acidic residues" evidence="1">
    <location>
        <begin position="72"/>
        <end position="83"/>
    </location>
</feature>
<comment type="caution">
    <text evidence="2">The sequence shown here is derived from an EMBL/GenBank/DDBJ whole genome shotgun (WGS) entry which is preliminary data.</text>
</comment>
<proteinExistence type="predicted"/>
<accession>A0A3E4QKC7</accession>
<feature type="region of interest" description="Disordered" evidence="1">
    <location>
        <begin position="61"/>
        <end position="83"/>
    </location>
</feature>